<dbReference type="InterPro" id="IPR021109">
    <property type="entry name" value="Peptidase_aspartic_dom_sf"/>
</dbReference>
<name>A0A1E7ZFF0_9ALTE</name>
<evidence type="ECO:0000313" key="2">
    <source>
        <dbReference type="Proteomes" id="UP000175691"/>
    </source>
</evidence>
<sequence length="164" mass="17459">MKPLNNRAQSFNLLKSPLKSVLIFSLTLLSMHGLASEQTISLQQHAGGTLYLDATLDSAINASFLLDTGSSLLTLNEQTFKALNRNKKLIATTKAAARMANGKIVTVSQYRLDSVRIGGHCEVGPVDVSVLPRGSNILGVNALLKAAPLTLTAEQITLSGCLQE</sequence>
<proteinExistence type="predicted"/>
<evidence type="ECO:0000313" key="1">
    <source>
        <dbReference type="EMBL" id="OFC72229.1"/>
    </source>
</evidence>
<dbReference type="InterPro" id="IPR034122">
    <property type="entry name" value="Retropepsin-like_bacterial"/>
</dbReference>
<keyword evidence="2" id="KW-1185">Reference proteome</keyword>
<dbReference type="OrthoDB" id="9179511at2"/>
<dbReference type="SUPFAM" id="SSF50630">
    <property type="entry name" value="Acid proteases"/>
    <property type="match status" value="1"/>
</dbReference>
<dbReference type="CDD" id="cd05483">
    <property type="entry name" value="retropepsin_like_bacteria"/>
    <property type="match status" value="1"/>
</dbReference>
<dbReference type="Pfam" id="PF13650">
    <property type="entry name" value="Asp_protease_2"/>
    <property type="match status" value="1"/>
</dbReference>
<reference evidence="1 2" key="1">
    <citation type="submission" date="2016-08" db="EMBL/GenBank/DDBJ databases">
        <authorList>
            <person name="Seilhamer J.J."/>
        </authorList>
    </citation>
    <scope>NUCLEOTIDE SEQUENCE [LARGE SCALE GENOMIC DNA]</scope>
    <source>
        <strain evidence="1 2">KCTC 42603</strain>
    </source>
</reference>
<gene>
    <name evidence="1" type="ORF">BFC18_03940</name>
</gene>
<organism evidence="1 2">
    <name type="scientific">Alteromonas confluentis</name>
    <dbReference type="NCBI Taxonomy" id="1656094"/>
    <lineage>
        <taxon>Bacteria</taxon>
        <taxon>Pseudomonadati</taxon>
        <taxon>Pseudomonadota</taxon>
        <taxon>Gammaproteobacteria</taxon>
        <taxon>Alteromonadales</taxon>
        <taxon>Alteromonadaceae</taxon>
        <taxon>Alteromonas/Salinimonas group</taxon>
        <taxon>Alteromonas</taxon>
    </lineage>
</organism>
<comment type="caution">
    <text evidence="1">The sequence shown here is derived from an EMBL/GenBank/DDBJ whole genome shotgun (WGS) entry which is preliminary data.</text>
</comment>
<dbReference type="Gene3D" id="2.40.70.10">
    <property type="entry name" value="Acid Proteases"/>
    <property type="match status" value="1"/>
</dbReference>
<dbReference type="EMBL" id="MDHN01000006">
    <property type="protein sequence ID" value="OFC72229.1"/>
    <property type="molecule type" value="Genomic_DNA"/>
</dbReference>
<evidence type="ECO:0008006" key="3">
    <source>
        <dbReference type="Google" id="ProtNLM"/>
    </source>
</evidence>
<dbReference type="AlphaFoldDB" id="A0A1E7ZFF0"/>
<accession>A0A1E7ZFF0</accession>
<dbReference type="Proteomes" id="UP000175691">
    <property type="component" value="Unassembled WGS sequence"/>
</dbReference>
<dbReference type="RefSeq" id="WP_070123648.1">
    <property type="nucleotide sequence ID" value="NZ_MDHN01000006.1"/>
</dbReference>
<protein>
    <recommendedName>
        <fullName evidence="3">Peptidase A2 domain-containing protein</fullName>
    </recommendedName>
</protein>